<feature type="transmembrane region" description="Helical" evidence="8">
    <location>
        <begin position="84"/>
        <end position="106"/>
    </location>
</feature>
<feature type="transmembrane region" description="Helical" evidence="8">
    <location>
        <begin position="366"/>
        <end position="388"/>
    </location>
</feature>
<dbReference type="PANTHER" id="PTHR43791">
    <property type="entry name" value="PERMEASE-RELATED"/>
    <property type="match status" value="1"/>
</dbReference>
<dbReference type="CDD" id="cd12148">
    <property type="entry name" value="fungal_TF_MHR"/>
    <property type="match status" value="1"/>
</dbReference>
<dbReference type="SMART" id="SM00906">
    <property type="entry name" value="Fungal_trans"/>
    <property type="match status" value="1"/>
</dbReference>
<keyword evidence="5 8" id="KW-0472">Membrane</keyword>
<dbReference type="Proteomes" id="UP001583177">
    <property type="component" value="Unassembled WGS sequence"/>
</dbReference>
<dbReference type="InterPro" id="IPR007219">
    <property type="entry name" value="XnlR_reg_dom"/>
</dbReference>
<evidence type="ECO:0000256" key="4">
    <source>
        <dbReference type="ARBA" id="ARBA00022989"/>
    </source>
</evidence>
<feature type="compositionally biased region" description="Polar residues" evidence="7">
    <location>
        <begin position="802"/>
        <end position="816"/>
    </location>
</feature>
<feature type="region of interest" description="Disordered" evidence="7">
    <location>
        <begin position="802"/>
        <end position="826"/>
    </location>
</feature>
<dbReference type="CDD" id="cd17327">
    <property type="entry name" value="MFS_FEN2_like"/>
    <property type="match status" value="1"/>
</dbReference>
<keyword evidence="6" id="KW-0539">Nucleus</keyword>
<evidence type="ECO:0000256" key="7">
    <source>
        <dbReference type="SAM" id="MobiDB-lite"/>
    </source>
</evidence>
<reference evidence="10 11" key="1">
    <citation type="journal article" date="2024" name="IMA Fungus">
        <title>IMA Genome - F19 : A genome assembly and annotation guide to empower mycologists, including annotated draft genome sequences of Ceratocystis pirilliformis, Diaporthe australafricana, Fusarium ophioides, Paecilomyces lecythidis, and Sporothrix stenoceras.</title>
        <authorList>
            <person name="Aylward J."/>
            <person name="Wilson A.M."/>
            <person name="Visagie C.M."/>
            <person name="Spraker J."/>
            <person name="Barnes I."/>
            <person name="Buitendag C."/>
            <person name="Ceriani C."/>
            <person name="Del Mar Angel L."/>
            <person name="du Plessis D."/>
            <person name="Fuchs T."/>
            <person name="Gasser K."/>
            <person name="Kramer D."/>
            <person name="Li W."/>
            <person name="Munsamy K."/>
            <person name="Piso A."/>
            <person name="Price J.L."/>
            <person name="Sonnekus B."/>
            <person name="Thomas C."/>
            <person name="van der Nest A."/>
            <person name="van Dijk A."/>
            <person name="van Heerden A."/>
            <person name="van Vuuren N."/>
            <person name="Yilmaz N."/>
            <person name="Duong T.A."/>
            <person name="van der Merwe N.A."/>
            <person name="Wingfield M.J."/>
            <person name="Wingfield B.D."/>
        </authorList>
    </citation>
    <scope>NUCLEOTIDE SEQUENCE [LARGE SCALE GENOMIC DNA]</scope>
    <source>
        <strain evidence="10 11">CMW 18300</strain>
    </source>
</reference>
<protein>
    <recommendedName>
        <fullName evidence="9">Major facilitator superfamily (MFS) profile domain-containing protein</fullName>
    </recommendedName>
</protein>
<evidence type="ECO:0000256" key="5">
    <source>
        <dbReference type="ARBA" id="ARBA00023136"/>
    </source>
</evidence>
<evidence type="ECO:0000259" key="9">
    <source>
        <dbReference type="PROSITE" id="PS50850"/>
    </source>
</evidence>
<feature type="transmembrane region" description="Helical" evidence="8">
    <location>
        <begin position="433"/>
        <end position="456"/>
    </location>
</feature>
<feature type="transmembrane region" description="Helical" evidence="8">
    <location>
        <begin position="43"/>
        <end position="60"/>
    </location>
</feature>
<dbReference type="InterPro" id="IPR011701">
    <property type="entry name" value="MFS"/>
</dbReference>
<name>A0ABR3Y3R2_9PEZI</name>
<keyword evidence="11" id="KW-1185">Reference proteome</keyword>
<feature type="transmembrane region" description="Helical" evidence="8">
    <location>
        <begin position="175"/>
        <end position="194"/>
    </location>
</feature>
<evidence type="ECO:0000256" key="8">
    <source>
        <dbReference type="SAM" id="Phobius"/>
    </source>
</evidence>
<keyword evidence="4 8" id="KW-1133">Transmembrane helix</keyword>
<feature type="transmembrane region" description="Helical" evidence="8">
    <location>
        <begin position="340"/>
        <end position="360"/>
    </location>
</feature>
<comment type="subcellular location">
    <subcellularLocation>
        <location evidence="1">Membrane</location>
        <topology evidence="1">Multi-pass membrane protein</topology>
    </subcellularLocation>
</comment>
<keyword evidence="3 8" id="KW-0812">Transmembrane</keyword>
<feature type="transmembrane region" description="Helical" evidence="8">
    <location>
        <begin position="313"/>
        <end position="333"/>
    </location>
</feature>
<dbReference type="Pfam" id="PF04082">
    <property type="entry name" value="Fungal_trans"/>
    <property type="match status" value="1"/>
</dbReference>
<feature type="region of interest" description="Disordered" evidence="7">
    <location>
        <begin position="505"/>
        <end position="535"/>
    </location>
</feature>
<accession>A0ABR3Y3R2</accession>
<dbReference type="PANTHER" id="PTHR43791:SF101">
    <property type="entry name" value="HIGH-AFFINITY NICOTINIC ACID TRANSPORTER"/>
    <property type="match status" value="1"/>
</dbReference>
<keyword evidence="2" id="KW-0813">Transport</keyword>
<feature type="transmembrane region" description="Helical" evidence="8">
    <location>
        <begin position="113"/>
        <end position="132"/>
    </location>
</feature>
<evidence type="ECO:0000313" key="10">
    <source>
        <dbReference type="EMBL" id="KAL1882916.1"/>
    </source>
</evidence>
<feature type="transmembrane region" description="Helical" evidence="8">
    <location>
        <begin position="276"/>
        <end position="301"/>
    </location>
</feature>
<evidence type="ECO:0000256" key="1">
    <source>
        <dbReference type="ARBA" id="ARBA00004141"/>
    </source>
</evidence>
<dbReference type="Gene3D" id="1.20.1250.20">
    <property type="entry name" value="MFS general substrate transporter like domains"/>
    <property type="match status" value="2"/>
</dbReference>
<evidence type="ECO:0000313" key="11">
    <source>
        <dbReference type="Proteomes" id="UP001583177"/>
    </source>
</evidence>
<dbReference type="Pfam" id="PF07690">
    <property type="entry name" value="MFS_1"/>
    <property type="match status" value="1"/>
</dbReference>
<evidence type="ECO:0000256" key="3">
    <source>
        <dbReference type="ARBA" id="ARBA00022692"/>
    </source>
</evidence>
<proteinExistence type="predicted"/>
<evidence type="ECO:0000256" key="2">
    <source>
        <dbReference type="ARBA" id="ARBA00022448"/>
    </source>
</evidence>
<dbReference type="PROSITE" id="PS50850">
    <property type="entry name" value="MFS"/>
    <property type="match status" value="1"/>
</dbReference>
<evidence type="ECO:0000256" key="6">
    <source>
        <dbReference type="ARBA" id="ARBA00023242"/>
    </source>
</evidence>
<dbReference type="InterPro" id="IPR036259">
    <property type="entry name" value="MFS_trans_sf"/>
</dbReference>
<organism evidence="10 11">
    <name type="scientific">Diaporthe australafricana</name>
    <dbReference type="NCBI Taxonomy" id="127596"/>
    <lineage>
        <taxon>Eukaryota</taxon>
        <taxon>Fungi</taxon>
        <taxon>Dikarya</taxon>
        <taxon>Ascomycota</taxon>
        <taxon>Pezizomycotina</taxon>
        <taxon>Sordariomycetes</taxon>
        <taxon>Sordariomycetidae</taxon>
        <taxon>Diaporthales</taxon>
        <taxon>Diaporthaceae</taxon>
        <taxon>Diaporthe</taxon>
    </lineage>
</organism>
<feature type="transmembrane region" description="Helical" evidence="8">
    <location>
        <begin position="400"/>
        <end position="421"/>
    </location>
</feature>
<gene>
    <name evidence="10" type="ORF">Daus18300_000554</name>
</gene>
<feature type="transmembrane region" description="Helical" evidence="8">
    <location>
        <begin position="206"/>
        <end position="228"/>
    </location>
</feature>
<sequence length="848" mass="93235">MNDTVDHKIGIDSAAEQNSKDVSHGQIVGYIDPVKEAKMMRKFDFWAVGLLGILYMLANLDRSNIGNAQIAGLPADLGLVGNQYGTAVTLLYATYVPFETPVAVLLKIIGPKYLLTCCCFAWGIVCLCTGFIQNWQGLYACRLLIGFFEAGLIPCINVFLGMTYKKSERGQRSSVIFAFSALASAFGGIFAYGLTQIHTNGLFTSWRALFITEGCLTVLICPIFFFFFPDSPTTAWFLTDEEKEMMQLRYQLDPHWGVDEEFSWKQVGLALKDPKFFAFFVFQFSVDISLYGFTTFLPAIIKGLGFTSVQANLMTVPVYFWGLVTFAFTAYMSDRLHNRGYWIGGPLVCLIVGYAILISVDNLAVRYFACFITVMGIYPTTGMSLMWLSDNVSRHFKRSTMVGATLTLGNTAGVAVGQIFVSADSPRYIRGLSVAMGLAAVALVMVACLMVGMSLANKRRAARIAAAERAGNPLASEPEMGDMDVHFNYIQKLQADNAELRRNNTASGTTTLGTPSSNQAINASSSEGIASRPGTAEQLVADESEDGTDTNTATPLLEQRVMAQDKSVSLGAFYVGGAACTAFSTRLGACCFYCFALNRTSTAFVYAGLALRLSQTMGLHRNIACAPNVSGAEIENRRRVWWTVYIFDGLISSRLGHPMISDGYIDAPFPSQDTLPAADKDDFFDPMQLIANIRLCRITGSILSLIYGGPSSPREAGNFIRNVHTILNRLKELDAELPVELKLDHTRFPAYGSRSVASLRLHFNQVRTSSIAISRENETDVPVPSEPHPHHTARAAPYFQSQSQTPAMRSSHNWGSEASFADDNRPERGMHLRREGICKYPRAALDKR</sequence>
<comment type="caution">
    <text evidence="10">The sequence shown here is derived from an EMBL/GenBank/DDBJ whole genome shotgun (WGS) entry which is preliminary data.</text>
</comment>
<dbReference type="InterPro" id="IPR020846">
    <property type="entry name" value="MFS_dom"/>
</dbReference>
<feature type="domain" description="Major facilitator superfamily (MFS) profile" evidence="9">
    <location>
        <begin position="47"/>
        <end position="460"/>
    </location>
</feature>
<dbReference type="SUPFAM" id="SSF103473">
    <property type="entry name" value="MFS general substrate transporter"/>
    <property type="match status" value="1"/>
</dbReference>
<feature type="compositionally biased region" description="Polar residues" evidence="7">
    <location>
        <begin position="505"/>
        <end position="528"/>
    </location>
</feature>
<dbReference type="EMBL" id="JAWRVE010000003">
    <property type="protein sequence ID" value="KAL1882916.1"/>
    <property type="molecule type" value="Genomic_DNA"/>
</dbReference>
<feature type="transmembrane region" description="Helical" evidence="8">
    <location>
        <begin position="144"/>
        <end position="163"/>
    </location>
</feature>